<feature type="compositionally biased region" description="Polar residues" evidence="1">
    <location>
        <begin position="226"/>
        <end position="235"/>
    </location>
</feature>
<evidence type="ECO:0000256" key="2">
    <source>
        <dbReference type="SAM" id="Phobius"/>
    </source>
</evidence>
<feature type="region of interest" description="Disordered" evidence="1">
    <location>
        <begin position="166"/>
        <end position="295"/>
    </location>
</feature>
<evidence type="ECO:0000313" key="6">
    <source>
        <dbReference type="RefSeq" id="XP_013075204.2"/>
    </source>
</evidence>
<evidence type="ECO:0000313" key="5">
    <source>
        <dbReference type="RefSeq" id="XP_013075203.2"/>
    </source>
</evidence>
<dbReference type="GeneID" id="106061570"/>
<protein>
    <submittedName>
        <fullName evidence="4 5">Uncharacterized protein LOC106061570</fullName>
    </submittedName>
</protein>
<dbReference type="RefSeq" id="XP_013075204.2">
    <property type="nucleotide sequence ID" value="XM_013219750.2"/>
</dbReference>
<evidence type="ECO:0000313" key="3">
    <source>
        <dbReference type="Proteomes" id="UP001165740"/>
    </source>
</evidence>
<dbReference type="RefSeq" id="XP_013075205.2">
    <property type="nucleotide sequence ID" value="XM_013219751.2"/>
</dbReference>
<gene>
    <name evidence="4 5 6 7 8" type="primary">LOC106061570</name>
</gene>
<name>A0A9U8E7Q5_BIOGL</name>
<dbReference type="AlphaFoldDB" id="A0A9U8E7Q5"/>
<dbReference type="Proteomes" id="UP001165740">
    <property type="component" value="Chromosome 4"/>
</dbReference>
<evidence type="ECO:0000313" key="7">
    <source>
        <dbReference type="RefSeq" id="XP_013075205.2"/>
    </source>
</evidence>
<dbReference type="RefSeq" id="XP_055883757.1">
    <property type="nucleotide sequence ID" value="XM_056027782.1"/>
</dbReference>
<feature type="transmembrane region" description="Helical" evidence="2">
    <location>
        <begin position="6"/>
        <end position="29"/>
    </location>
</feature>
<evidence type="ECO:0000313" key="8">
    <source>
        <dbReference type="RefSeq" id="XP_055883757.1"/>
    </source>
</evidence>
<keyword evidence="2" id="KW-1133">Transmembrane helix</keyword>
<evidence type="ECO:0000256" key="1">
    <source>
        <dbReference type="SAM" id="MobiDB-lite"/>
    </source>
</evidence>
<feature type="compositionally biased region" description="Basic and acidic residues" evidence="1">
    <location>
        <begin position="214"/>
        <end position="225"/>
    </location>
</feature>
<sequence>MSSETVYVAIGIACVVAVLLFIVFIIYCVKRHNDKLYNRQARERRQREERHRRHLMMGHLVRPPPYDPNAPSLTLPFNRDLPFSPPPAYKEVATPMPRNGTIVGLGDLPYGPPVYDYPNDDVIPTVSSRVPNSYYNSYRGNGYDYSNNRTTNMNRINSLHVRPLTSPSAPMIVLPPETNRDRPTYFSDSQNREITLANRREVTGENNRNVVRQSGDDTHDQRGQQRSDVSSQLSFSPEAVLAHSYNSGGGPPSSRVHRDSNNNAGYSTSRSVYNSSAPAPPNTLSGNALSSLQRR</sequence>
<organism evidence="3 6">
    <name type="scientific">Biomphalaria glabrata</name>
    <name type="common">Bloodfluke planorb</name>
    <name type="synonym">Freshwater snail</name>
    <dbReference type="NCBI Taxonomy" id="6526"/>
    <lineage>
        <taxon>Eukaryota</taxon>
        <taxon>Metazoa</taxon>
        <taxon>Spiralia</taxon>
        <taxon>Lophotrochozoa</taxon>
        <taxon>Mollusca</taxon>
        <taxon>Gastropoda</taxon>
        <taxon>Heterobranchia</taxon>
        <taxon>Euthyneura</taxon>
        <taxon>Panpulmonata</taxon>
        <taxon>Hygrophila</taxon>
        <taxon>Lymnaeoidea</taxon>
        <taxon>Planorbidae</taxon>
        <taxon>Biomphalaria</taxon>
    </lineage>
</organism>
<feature type="compositionally biased region" description="Polar residues" evidence="1">
    <location>
        <begin position="261"/>
        <end position="295"/>
    </location>
</feature>
<evidence type="ECO:0000313" key="4">
    <source>
        <dbReference type="RefSeq" id="XP_013075202.2"/>
    </source>
</evidence>
<dbReference type="RefSeq" id="XP_013075202.2">
    <property type="nucleotide sequence ID" value="XM_013219748.2"/>
</dbReference>
<dbReference type="RefSeq" id="XP_013075203.2">
    <property type="nucleotide sequence ID" value="XM_013219749.2"/>
</dbReference>
<accession>A0A9U8E7Q5</accession>
<keyword evidence="2" id="KW-0812">Transmembrane</keyword>
<dbReference type="KEGG" id="bgt:106061570"/>
<keyword evidence="3" id="KW-1185">Reference proteome</keyword>
<keyword evidence="2" id="KW-0472">Membrane</keyword>
<proteinExistence type="predicted"/>
<reference evidence="4 5" key="1">
    <citation type="submission" date="2025-04" db="UniProtKB">
        <authorList>
            <consortium name="RefSeq"/>
        </authorList>
    </citation>
    <scope>IDENTIFICATION</scope>
</reference>